<dbReference type="InterPro" id="IPR038883">
    <property type="entry name" value="AN11006-like"/>
</dbReference>
<name>A0A6A6RMB2_9PLEO</name>
<protein>
    <submittedName>
        <fullName evidence="1">Uncharacterized protein</fullName>
    </submittedName>
</protein>
<proteinExistence type="predicted"/>
<gene>
    <name evidence="1" type="ORF">P280DRAFT_522795</name>
</gene>
<organism evidence="1 2">
    <name type="scientific">Massarina eburnea CBS 473.64</name>
    <dbReference type="NCBI Taxonomy" id="1395130"/>
    <lineage>
        <taxon>Eukaryota</taxon>
        <taxon>Fungi</taxon>
        <taxon>Dikarya</taxon>
        <taxon>Ascomycota</taxon>
        <taxon>Pezizomycotina</taxon>
        <taxon>Dothideomycetes</taxon>
        <taxon>Pleosporomycetidae</taxon>
        <taxon>Pleosporales</taxon>
        <taxon>Massarineae</taxon>
        <taxon>Massarinaceae</taxon>
        <taxon>Massarina</taxon>
    </lineage>
</organism>
<sequence length="277" mass="31419">MALPAEARNMIYGYALTSAGTLEGDIVQDPITNELQAVVRTDKSRIPFNQLKYTSKQLKEETEDLELQYNTLTFSKATHFSPGMNKVEKVLQFMSLCNPDRLSWITTVVLQPNICKNCYRDEVLNHRARDLVTLDNFCLQHPTITFKFLLEHPYLSRSPGPFNISLLSFLTEADLTSRKLRRRSLYHLYASNLPLPTTTSTMMDNVADSWRDDNFGTTGTVSDIRLTAPNLKFFPVGIEAGAKLKEDAHQLAARAGLNERQEETWINLIIDMVTNGL</sequence>
<dbReference type="PANTHER" id="PTHR42085">
    <property type="entry name" value="F-BOX DOMAIN-CONTAINING PROTEIN"/>
    <property type="match status" value="1"/>
</dbReference>
<evidence type="ECO:0000313" key="2">
    <source>
        <dbReference type="Proteomes" id="UP000799753"/>
    </source>
</evidence>
<dbReference type="Proteomes" id="UP000799753">
    <property type="component" value="Unassembled WGS sequence"/>
</dbReference>
<dbReference type="OrthoDB" id="3763763at2759"/>
<reference evidence="1" key="1">
    <citation type="journal article" date="2020" name="Stud. Mycol.">
        <title>101 Dothideomycetes genomes: a test case for predicting lifestyles and emergence of pathogens.</title>
        <authorList>
            <person name="Haridas S."/>
            <person name="Albert R."/>
            <person name="Binder M."/>
            <person name="Bloem J."/>
            <person name="Labutti K."/>
            <person name="Salamov A."/>
            <person name="Andreopoulos B."/>
            <person name="Baker S."/>
            <person name="Barry K."/>
            <person name="Bills G."/>
            <person name="Bluhm B."/>
            <person name="Cannon C."/>
            <person name="Castanera R."/>
            <person name="Culley D."/>
            <person name="Daum C."/>
            <person name="Ezra D."/>
            <person name="Gonzalez J."/>
            <person name="Henrissat B."/>
            <person name="Kuo A."/>
            <person name="Liang C."/>
            <person name="Lipzen A."/>
            <person name="Lutzoni F."/>
            <person name="Magnuson J."/>
            <person name="Mondo S."/>
            <person name="Nolan M."/>
            <person name="Ohm R."/>
            <person name="Pangilinan J."/>
            <person name="Park H.-J."/>
            <person name="Ramirez L."/>
            <person name="Alfaro M."/>
            <person name="Sun H."/>
            <person name="Tritt A."/>
            <person name="Yoshinaga Y."/>
            <person name="Zwiers L.-H."/>
            <person name="Turgeon B."/>
            <person name="Goodwin S."/>
            <person name="Spatafora J."/>
            <person name="Crous P."/>
            <person name="Grigoriev I."/>
        </authorList>
    </citation>
    <scope>NUCLEOTIDE SEQUENCE</scope>
    <source>
        <strain evidence="1">CBS 473.64</strain>
    </source>
</reference>
<keyword evidence="2" id="KW-1185">Reference proteome</keyword>
<dbReference type="EMBL" id="MU006804">
    <property type="protein sequence ID" value="KAF2635671.1"/>
    <property type="molecule type" value="Genomic_DNA"/>
</dbReference>
<accession>A0A6A6RMB2</accession>
<evidence type="ECO:0000313" key="1">
    <source>
        <dbReference type="EMBL" id="KAF2635671.1"/>
    </source>
</evidence>
<dbReference type="PANTHER" id="PTHR42085:SF1">
    <property type="entry name" value="F-BOX DOMAIN-CONTAINING PROTEIN"/>
    <property type="match status" value="1"/>
</dbReference>
<dbReference type="AlphaFoldDB" id="A0A6A6RMB2"/>